<evidence type="ECO:0000313" key="2">
    <source>
        <dbReference type="Proteomes" id="UP000215158"/>
    </source>
</evidence>
<sequence length="362" mass="42214">MRKEYDLQTDVLATIVAATSVTKNHSDLLTAFATRTDYRSARYVMARDVYSERPARILDAEDREIAADYHAWIDAQLEAHGGSVRAVWEAYRNAGYRLTEIRPLLHYFVHDRGGEQDNFVQLEVWEEQEFVERELFPRDDSWGLPRIDELRRGATGMAFIERSEPRMLGTPRYRLEGAIDMQQFISLATAMYDRRRRADGDRRLVETNRSTGEQRIVTVRELTPGYDQVRWSGRRFFDDWSASSAGRAGHRACLRWTFNTSDYTDPSGMRELSFVPQWAHTRKIAELKNTGKLDVYSLYGKLTQFDERIGMPFAWYFYGLHGNLIKSGQMERVLEAAEDGLIVLPEHDYQVLRRWSQHPYGF</sequence>
<evidence type="ECO:0000313" key="1">
    <source>
        <dbReference type="EMBL" id="ASW03735.1"/>
    </source>
</evidence>
<proteinExistence type="predicted"/>
<dbReference type="AlphaFoldDB" id="A0A248VXZ0"/>
<gene>
    <name evidence="1" type="ORF">CJU94_36695</name>
</gene>
<name>A0A248VXZ0_9BURK</name>
<dbReference type="KEGG" id="parb:CJU94_36695"/>
<reference evidence="1 2" key="1">
    <citation type="submission" date="2017-08" db="EMBL/GenBank/DDBJ databases">
        <title>Identification and genetic characteristics of simultaneous BTEX- and naphthalene-degrading Paraburkholderia sp. BN5 isolated from petroleum-contaminated soil.</title>
        <authorList>
            <person name="Lee Y."/>
            <person name="Jeon C.O."/>
        </authorList>
    </citation>
    <scope>NUCLEOTIDE SEQUENCE [LARGE SCALE GENOMIC DNA]</scope>
    <source>
        <strain evidence="1 2">BN5</strain>
        <plasmid evidence="1 2">pBN2</plasmid>
    </source>
</reference>
<accession>A0A248VXZ0</accession>
<protein>
    <submittedName>
        <fullName evidence="1">Uncharacterized protein</fullName>
    </submittedName>
</protein>
<keyword evidence="1" id="KW-0614">Plasmid</keyword>
<dbReference type="EMBL" id="CP022992">
    <property type="protein sequence ID" value="ASW03735.1"/>
    <property type="molecule type" value="Genomic_DNA"/>
</dbReference>
<dbReference type="Proteomes" id="UP000215158">
    <property type="component" value="Plasmid pBN2"/>
</dbReference>
<dbReference type="OrthoDB" id="9076234at2"/>
<organism evidence="1 2">
    <name type="scientific">Paraburkholderia aromaticivorans</name>
    <dbReference type="NCBI Taxonomy" id="2026199"/>
    <lineage>
        <taxon>Bacteria</taxon>
        <taxon>Pseudomonadati</taxon>
        <taxon>Pseudomonadota</taxon>
        <taxon>Betaproteobacteria</taxon>
        <taxon>Burkholderiales</taxon>
        <taxon>Burkholderiaceae</taxon>
        <taxon>Paraburkholderia</taxon>
    </lineage>
</organism>
<keyword evidence="2" id="KW-1185">Reference proteome</keyword>
<geneLocation type="plasmid" evidence="1 2">
    <name>pBN2</name>
</geneLocation>
<dbReference type="RefSeq" id="WP_095423514.1">
    <property type="nucleotide sequence ID" value="NZ_CP022992.1"/>
</dbReference>